<dbReference type="Proteomes" id="UP000030640">
    <property type="component" value="Unassembled WGS sequence"/>
</dbReference>
<reference evidence="1 2" key="1">
    <citation type="submission" date="2013-02" db="EMBL/GenBank/DDBJ databases">
        <title>The Genome Sequence of Plasmodium inui San Antonio 1.</title>
        <authorList>
            <consortium name="The Broad Institute Genome Sequencing Platform"/>
            <consortium name="The Broad Institute Genome Sequencing Center for Infectious Disease"/>
            <person name="Neafsey D."/>
            <person name="Cheeseman I."/>
            <person name="Volkman S."/>
            <person name="Adams J."/>
            <person name="Walker B."/>
            <person name="Young S.K."/>
            <person name="Zeng Q."/>
            <person name="Gargeya S."/>
            <person name="Fitzgerald M."/>
            <person name="Haas B."/>
            <person name="Abouelleil A."/>
            <person name="Alvarado L."/>
            <person name="Arachchi H.M."/>
            <person name="Berlin A.M."/>
            <person name="Chapman S.B."/>
            <person name="Dewar J."/>
            <person name="Goldberg J."/>
            <person name="Griggs A."/>
            <person name="Gujja S."/>
            <person name="Hansen M."/>
            <person name="Howarth C."/>
            <person name="Imamovic A."/>
            <person name="Larimer J."/>
            <person name="McCowan C."/>
            <person name="Murphy C."/>
            <person name="Neiman D."/>
            <person name="Pearson M."/>
            <person name="Priest M."/>
            <person name="Roberts A."/>
            <person name="Saif S."/>
            <person name="Shea T."/>
            <person name="Sisk P."/>
            <person name="Sykes S."/>
            <person name="Wortman J."/>
            <person name="Nusbaum C."/>
            <person name="Birren B."/>
        </authorList>
    </citation>
    <scope>NUCLEOTIDE SEQUENCE [LARGE SCALE GENOMIC DNA]</scope>
    <source>
        <strain evidence="1 2">San Antonio 1</strain>
    </source>
</reference>
<name>W6ZY30_9APIC</name>
<proteinExistence type="predicted"/>
<protein>
    <submittedName>
        <fullName evidence="1">Uncharacterized protein</fullName>
    </submittedName>
</protein>
<dbReference type="VEuPathDB" id="PlasmoDB:C922_05427"/>
<accession>W6ZY30</accession>
<dbReference type="AlphaFoldDB" id="W6ZY30"/>
<dbReference type="EMBL" id="KI965530">
    <property type="protein sequence ID" value="EUD64190.1"/>
    <property type="molecule type" value="Genomic_DNA"/>
</dbReference>
<keyword evidence="2" id="KW-1185">Reference proteome</keyword>
<gene>
    <name evidence="1" type="ORF">C922_05427</name>
</gene>
<evidence type="ECO:0000313" key="1">
    <source>
        <dbReference type="EMBL" id="EUD64190.1"/>
    </source>
</evidence>
<dbReference type="GeneID" id="20040701"/>
<sequence>MRKHILYEFLHDYLICVIWKNPPSIKINKYADVAIVLISKSIPSIWGNQINLLPDKARSIPCEILCKEHNI</sequence>
<organism evidence="1 2">
    <name type="scientific">Plasmodium inui San Antonio 1</name>
    <dbReference type="NCBI Taxonomy" id="1237626"/>
    <lineage>
        <taxon>Eukaryota</taxon>
        <taxon>Sar</taxon>
        <taxon>Alveolata</taxon>
        <taxon>Apicomplexa</taxon>
        <taxon>Aconoidasida</taxon>
        <taxon>Haemosporida</taxon>
        <taxon>Plasmodiidae</taxon>
        <taxon>Plasmodium</taxon>
        <taxon>Plasmodium (Plasmodium)</taxon>
    </lineage>
</organism>
<evidence type="ECO:0000313" key="2">
    <source>
        <dbReference type="Proteomes" id="UP000030640"/>
    </source>
</evidence>
<dbReference type="RefSeq" id="XP_008819220.1">
    <property type="nucleotide sequence ID" value="XM_008820998.1"/>
</dbReference>